<dbReference type="PROSITE" id="PS50948">
    <property type="entry name" value="PAN"/>
    <property type="match status" value="1"/>
</dbReference>
<evidence type="ECO:0000313" key="5">
    <source>
        <dbReference type="Proteomes" id="UP000248340"/>
    </source>
</evidence>
<dbReference type="RefSeq" id="XP_025494615.1">
    <property type="nucleotide sequence ID" value="XM_025639131.1"/>
</dbReference>
<dbReference type="VEuPathDB" id="FungiDB:BO82DRAFT_399657"/>
<dbReference type="SUPFAM" id="SSF57414">
    <property type="entry name" value="Hairpin loop containing domain-like"/>
    <property type="match status" value="1"/>
</dbReference>
<evidence type="ECO:0000313" key="4">
    <source>
        <dbReference type="EMBL" id="PYH84415.1"/>
    </source>
</evidence>
<accession>A0A319CFJ0</accession>
<keyword evidence="2" id="KW-0732">Signal</keyword>
<dbReference type="GeneID" id="37141873"/>
<feature type="signal peptide" evidence="2">
    <location>
        <begin position="1"/>
        <end position="26"/>
    </location>
</feature>
<feature type="domain" description="Apple" evidence="3">
    <location>
        <begin position="211"/>
        <end position="296"/>
    </location>
</feature>
<organism evidence="4 5">
    <name type="scientific">Aspergillus uvarum CBS 121591</name>
    <dbReference type="NCBI Taxonomy" id="1448315"/>
    <lineage>
        <taxon>Eukaryota</taxon>
        <taxon>Fungi</taxon>
        <taxon>Dikarya</taxon>
        <taxon>Ascomycota</taxon>
        <taxon>Pezizomycotina</taxon>
        <taxon>Eurotiomycetes</taxon>
        <taxon>Eurotiomycetidae</taxon>
        <taxon>Eurotiales</taxon>
        <taxon>Aspergillaceae</taxon>
        <taxon>Aspergillus</taxon>
        <taxon>Aspergillus subgen. Circumdati</taxon>
    </lineage>
</organism>
<evidence type="ECO:0000259" key="3">
    <source>
        <dbReference type="PROSITE" id="PS50948"/>
    </source>
</evidence>
<dbReference type="Proteomes" id="UP000248340">
    <property type="component" value="Unassembled WGS sequence"/>
</dbReference>
<evidence type="ECO:0000256" key="1">
    <source>
        <dbReference type="SAM" id="MobiDB-lite"/>
    </source>
</evidence>
<evidence type="ECO:0000256" key="2">
    <source>
        <dbReference type="SAM" id="SignalP"/>
    </source>
</evidence>
<dbReference type="STRING" id="1448315.A0A319CFJ0"/>
<dbReference type="Pfam" id="PF00024">
    <property type="entry name" value="PAN_1"/>
    <property type="match status" value="2"/>
</dbReference>
<dbReference type="AlphaFoldDB" id="A0A319CFJ0"/>
<dbReference type="InterPro" id="IPR003609">
    <property type="entry name" value="Pan_app"/>
</dbReference>
<dbReference type="OrthoDB" id="4388755at2759"/>
<dbReference type="EMBL" id="KZ821684">
    <property type="protein sequence ID" value="PYH84415.1"/>
    <property type="molecule type" value="Genomic_DNA"/>
</dbReference>
<dbReference type="Pfam" id="PF14295">
    <property type="entry name" value="PAN_4"/>
    <property type="match status" value="1"/>
</dbReference>
<sequence length="433" mass="47005">MKTWTPFGRAVMVLGVLLLLVMMVASQDTGGFDDDDTGGFDDDDTGSFDDDDDTGGFDDDDTGGFDDDDDTGGFDDDICPAIHESAENLLPPLAGRQYTCGTYNGHLYEASDGHHFYMQCCTNIPGVAPFYGLFAADFGSCMDFCAQEPTGQCRSVGFDSNPAPGDTENCVLFKTGDFLSTDHEKYHYAFLAEAPTADHPDDEIKLCTTECPGSHNQVYTTPYGKTMRMVCGKRHGVQSVVENVASWEECMDLCGKLVPCQSVDYHSRKRRCYIGDHAGEPSIDAPGFSAAYNMGCAGACCNFPKPGTSPSTPSTPSASPTASVKPIPPPAVVALPHGDPCPSLHDTELIVNSEKWQIKCDYVDGYANGGYNFPMDKTATLEECVQNCQNEPKCVWAEYRPSDQYCGAQVNDYSKATMLNQRQAQAHFNIIPL</sequence>
<protein>
    <recommendedName>
        <fullName evidence="3">Apple domain-containing protein</fullName>
    </recommendedName>
</protein>
<name>A0A319CFJ0_9EURO</name>
<feature type="chain" id="PRO_5016423735" description="Apple domain-containing protein" evidence="2">
    <location>
        <begin position="27"/>
        <end position="433"/>
    </location>
</feature>
<proteinExistence type="predicted"/>
<feature type="region of interest" description="Disordered" evidence="1">
    <location>
        <begin position="32"/>
        <end position="70"/>
    </location>
</feature>
<gene>
    <name evidence="4" type="ORF">BO82DRAFT_399657</name>
</gene>
<keyword evidence="5" id="KW-1185">Reference proteome</keyword>
<reference evidence="4 5" key="1">
    <citation type="submission" date="2016-12" db="EMBL/GenBank/DDBJ databases">
        <title>The genomes of Aspergillus section Nigri reveals drivers in fungal speciation.</title>
        <authorList>
            <consortium name="DOE Joint Genome Institute"/>
            <person name="Vesth T.C."/>
            <person name="Nybo J."/>
            <person name="Theobald S."/>
            <person name="Brandl J."/>
            <person name="Frisvad J.C."/>
            <person name="Nielsen K.F."/>
            <person name="Lyhne E.K."/>
            <person name="Kogle M.E."/>
            <person name="Kuo A."/>
            <person name="Riley R."/>
            <person name="Clum A."/>
            <person name="Nolan M."/>
            <person name="Lipzen A."/>
            <person name="Salamov A."/>
            <person name="Henrissat B."/>
            <person name="Wiebenga A."/>
            <person name="De Vries R.P."/>
            <person name="Grigoriev I.V."/>
            <person name="Mortensen U.H."/>
            <person name="Andersen M.R."/>
            <person name="Baker S.E."/>
        </authorList>
    </citation>
    <scope>NUCLEOTIDE SEQUENCE [LARGE SCALE GENOMIC DNA]</scope>
    <source>
        <strain evidence="4 5">CBS 121591</strain>
    </source>
</reference>